<keyword evidence="3" id="KW-1185">Reference proteome</keyword>
<evidence type="ECO:0000256" key="1">
    <source>
        <dbReference type="SAM" id="MobiDB-lite"/>
    </source>
</evidence>
<feature type="region of interest" description="Disordered" evidence="1">
    <location>
        <begin position="29"/>
        <end position="118"/>
    </location>
</feature>
<dbReference type="Proteomes" id="UP001055439">
    <property type="component" value="Chromosome 8"/>
</dbReference>
<protein>
    <submittedName>
        <fullName evidence="2">Uncharacterized protein</fullName>
    </submittedName>
</protein>
<evidence type="ECO:0000313" key="3">
    <source>
        <dbReference type="Proteomes" id="UP001055439"/>
    </source>
</evidence>
<sequence length="118" mass="12692">MGSEGVSDRALTRVSLWGFSLSVAVQSKPCFEGTEKTKGSEKGVVTGLGRHDASDNKPPRDQAHERERDRGVLASITDSTASRSATVRRAFTGTRSTSPSPIGSRQSQQTSVKHEYAQ</sequence>
<accession>A0A9E7KKN1</accession>
<dbReference type="EMBL" id="CP097510">
    <property type="protein sequence ID" value="URE24503.1"/>
    <property type="molecule type" value="Genomic_DNA"/>
</dbReference>
<feature type="compositionally biased region" description="Polar residues" evidence="1">
    <location>
        <begin position="76"/>
        <end position="85"/>
    </location>
</feature>
<feature type="compositionally biased region" description="Polar residues" evidence="1">
    <location>
        <begin position="93"/>
        <end position="111"/>
    </location>
</feature>
<proteinExistence type="predicted"/>
<organism evidence="2 3">
    <name type="scientific">Musa troglodytarum</name>
    <name type="common">fe'i banana</name>
    <dbReference type="NCBI Taxonomy" id="320322"/>
    <lineage>
        <taxon>Eukaryota</taxon>
        <taxon>Viridiplantae</taxon>
        <taxon>Streptophyta</taxon>
        <taxon>Embryophyta</taxon>
        <taxon>Tracheophyta</taxon>
        <taxon>Spermatophyta</taxon>
        <taxon>Magnoliopsida</taxon>
        <taxon>Liliopsida</taxon>
        <taxon>Zingiberales</taxon>
        <taxon>Musaceae</taxon>
        <taxon>Musa</taxon>
    </lineage>
</organism>
<name>A0A9E7KKN1_9LILI</name>
<feature type="compositionally biased region" description="Basic and acidic residues" evidence="1">
    <location>
        <begin position="49"/>
        <end position="71"/>
    </location>
</feature>
<gene>
    <name evidence="2" type="ORF">MUK42_33688</name>
</gene>
<evidence type="ECO:0000313" key="2">
    <source>
        <dbReference type="EMBL" id="URE24503.1"/>
    </source>
</evidence>
<dbReference type="OrthoDB" id="10576633at2759"/>
<dbReference type="AlphaFoldDB" id="A0A9E7KKN1"/>
<reference evidence="2" key="1">
    <citation type="submission" date="2022-05" db="EMBL/GenBank/DDBJ databases">
        <title>The Musa troglodytarum L. genome provides insights into the mechanism of non-climacteric behaviour and enrichment of carotenoids.</title>
        <authorList>
            <person name="Wang J."/>
        </authorList>
    </citation>
    <scope>NUCLEOTIDE SEQUENCE</scope>
    <source>
        <tissue evidence="2">Leaf</tissue>
    </source>
</reference>